<dbReference type="Proteomes" id="UP001476798">
    <property type="component" value="Unassembled WGS sequence"/>
</dbReference>
<protein>
    <recommendedName>
        <fullName evidence="2">C2H2-type domain-containing protein</fullName>
    </recommendedName>
</protein>
<dbReference type="InterPro" id="IPR013087">
    <property type="entry name" value="Znf_C2H2_type"/>
</dbReference>
<organism evidence="3 4">
    <name type="scientific">Goodea atripinnis</name>
    <dbReference type="NCBI Taxonomy" id="208336"/>
    <lineage>
        <taxon>Eukaryota</taxon>
        <taxon>Metazoa</taxon>
        <taxon>Chordata</taxon>
        <taxon>Craniata</taxon>
        <taxon>Vertebrata</taxon>
        <taxon>Euteleostomi</taxon>
        <taxon>Actinopterygii</taxon>
        <taxon>Neopterygii</taxon>
        <taxon>Teleostei</taxon>
        <taxon>Neoteleostei</taxon>
        <taxon>Acanthomorphata</taxon>
        <taxon>Ovalentaria</taxon>
        <taxon>Atherinomorphae</taxon>
        <taxon>Cyprinodontiformes</taxon>
        <taxon>Goodeidae</taxon>
        <taxon>Goodea</taxon>
    </lineage>
</organism>
<feature type="non-terminal residue" evidence="3">
    <location>
        <position position="1"/>
    </location>
</feature>
<name>A0ABV0PQF6_9TELE</name>
<feature type="chain" id="PRO_5046003123" description="C2H2-type domain-containing protein" evidence="1">
    <location>
        <begin position="26"/>
        <end position="96"/>
    </location>
</feature>
<evidence type="ECO:0000259" key="2">
    <source>
        <dbReference type="PROSITE" id="PS00028"/>
    </source>
</evidence>
<keyword evidence="1" id="KW-0732">Signal</keyword>
<accession>A0ABV0PQF6</accession>
<feature type="signal peptide" evidence="1">
    <location>
        <begin position="1"/>
        <end position="25"/>
    </location>
</feature>
<evidence type="ECO:0000313" key="4">
    <source>
        <dbReference type="Proteomes" id="UP001476798"/>
    </source>
</evidence>
<dbReference type="PROSITE" id="PS00028">
    <property type="entry name" value="ZINC_FINGER_C2H2_1"/>
    <property type="match status" value="1"/>
</dbReference>
<reference evidence="3 4" key="1">
    <citation type="submission" date="2021-06" db="EMBL/GenBank/DDBJ databases">
        <authorList>
            <person name="Palmer J.M."/>
        </authorList>
    </citation>
    <scope>NUCLEOTIDE SEQUENCE [LARGE SCALE GENOMIC DNA]</scope>
    <source>
        <strain evidence="3 4">GA_2019</strain>
        <tissue evidence="3">Muscle</tissue>
    </source>
</reference>
<sequence>INVIDMHWQLLPYLCVLRCLQWVLTCQVVHEHLRDLHSGIWSLAQLLAAHLHADTKKRAHKRHIPRGDPARGAGVVSRDELLAEESKATRKGAKWH</sequence>
<proteinExistence type="predicted"/>
<dbReference type="EMBL" id="JAHRIO010081555">
    <property type="protein sequence ID" value="MEQ2185482.1"/>
    <property type="molecule type" value="Genomic_DNA"/>
</dbReference>
<comment type="caution">
    <text evidence="3">The sequence shown here is derived from an EMBL/GenBank/DDBJ whole genome shotgun (WGS) entry which is preliminary data.</text>
</comment>
<feature type="domain" description="C2H2-type" evidence="2">
    <location>
        <begin position="15"/>
        <end position="37"/>
    </location>
</feature>
<keyword evidence="4" id="KW-1185">Reference proteome</keyword>
<evidence type="ECO:0000256" key="1">
    <source>
        <dbReference type="SAM" id="SignalP"/>
    </source>
</evidence>
<gene>
    <name evidence="3" type="ORF">GOODEAATRI_018595</name>
</gene>
<evidence type="ECO:0000313" key="3">
    <source>
        <dbReference type="EMBL" id="MEQ2185482.1"/>
    </source>
</evidence>